<feature type="transmembrane region" description="Helical" evidence="1">
    <location>
        <begin position="36"/>
        <end position="59"/>
    </location>
</feature>
<name>A0AA48IGS6_9FIRM</name>
<keyword evidence="1" id="KW-1133">Transmembrane helix</keyword>
<dbReference type="EMBL" id="AP027924">
    <property type="protein sequence ID" value="BED91735.1"/>
    <property type="molecule type" value="Genomic_DNA"/>
</dbReference>
<dbReference type="KEGG" id="ips:CfP315_0252"/>
<dbReference type="AlphaFoldDB" id="A0AA48IGS6"/>
<feature type="transmembrane region" description="Helical" evidence="1">
    <location>
        <begin position="65"/>
        <end position="89"/>
    </location>
</feature>
<gene>
    <name evidence="2" type="ORF">CfP315_0252</name>
</gene>
<accession>A0AA48IGS6</accession>
<keyword evidence="1" id="KW-0472">Membrane</keyword>
<dbReference type="InterPro" id="IPR019074">
    <property type="entry name" value="YabQ"/>
</dbReference>
<protein>
    <submittedName>
        <fullName evidence="2">Spore cortex biosynthesis protein YabQ</fullName>
    </submittedName>
</protein>
<dbReference type="NCBIfam" id="TIGR02893">
    <property type="entry name" value="spore_yabQ"/>
    <property type="match status" value="1"/>
</dbReference>
<reference evidence="2" key="1">
    <citation type="journal article" date="2023" name="ISME J.">
        <title>Emergence of putative energy parasites within Clostridia revealed by genome analysis of a novel endosymbiotic clade.</title>
        <authorList>
            <person name="Takahashi K."/>
            <person name="Kuwahara H."/>
            <person name="Horikawa Y."/>
            <person name="Izawa K."/>
            <person name="Kato D."/>
            <person name="Inagaki T."/>
            <person name="Yuki M."/>
            <person name="Ohkuma M."/>
            <person name="Hongoh Y."/>
        </authorList>
    </citation>
    <scope>NUCLEOTIDE SEQUENCE</scope>
    <source>
        <strain evidence="2">CfP3-15</strain>
    </source>
</reference>
<dbReference type="Proteomes" id="UP001337580">
    <property type="component" value="Chromosome"/>
</dbReference>
<feature type="transmembrane region" description="Helical" evidence="1">
    <location>
        <begin position="6"/>
        <end position="24"/>
    </location>
</feature>
<evidence type="ECO:0000313" key="2">
    <source>
        <dbReference type="EMBL" id="BED91735.1"/>
    </source>
</evidence>
<organism evidence="2">
    <name type="scientific">Candidatus Improbicoccus pseudotrichonymphae</name>
    <dbReference type="NCBI Taxonomy" id="3033792"/>
    <lineage>
        <taxon>Bacteria</taxon>
        <taxon>Bacillati</taxon>
        <taxon>Bacillota</taxon>
        <taxon>Clostridia</taxon>
        <taxon>Candidatus Improbicoccus</taxon>
    </lineage>
</organism>
<proteinExistence type="predicted"/>
<evidence type="ECO:0000256" key="1">
    <source>
        <dbReference type="SAM" id="Phobius"/>
    </source>
</evidence>
<keyword evidence="1" id="KW-0812">Transmembrane</keyword>
<dbReference type="Pfam" id="PF09578">
    <property type="entry name" value="Spore_YabQ"/>
    <property type="match status" value="1"/>
</dbReference>
<sequence length="109" mass="12904">MNLIYILLFSLLTGLVLSVLYVAFKVIKLFFERNNLVILIFDILYFLISSIITFVFVLIINNGHIRFYIISVILIGWLINHLTLGKIIFDFSKKIVNRLKKLKFIFYKK</sequence>